<dbReference type="Pfam" id="PF13302">
    <property type="entry name" value="Acetyltransf_3"/>
    <property type="match status" value="1"/>
</dbReference>
<gene>
    <name evidence="5" type="ORF">ACFP1B_08525</name>
</gene>
<evidence type="ECO:0000256" key="3">
    <source>
        <dbReference type="ARBA" id="ARBA00038502"/>
    </source>
</evidence>
<accession>A0ABW1GF71</accession>
<keyword evidence="1" id="KW-0808">Transferase</keyword>
<sequence>MILLRPITSADAPAIRRIYSGAAVTFLGRPPMTGQEAEEYAARVQAWARAAPVDQYVLGVDIGGDLMVGLVKLGRRSGRYGRVSYVLRDDCWGHGYATAAVRELADFAFTTARFRSLGAKHHPDNHASGRVLIKAGFTRLGTQQGMIEYCLKSREVARPGSGVAYGG</sequence>
<evidence type="ECO:0000259" key="4">
    <source>
        <dbReference type="PROSITE" id="PS51186"/>
    </source>
</evidence>
<dbReference type="InterPro" id="IPR051531">
    <property type="entry name" value="N-acetyltransferase"/>
</dbReference>
<evidence type="ECO:0000256" key="1">
    <source>
        <dbReference type="ARBA" id="ARBA00022679"/>
    </source>
</evidence>
<evidence type="ECO:0000256" key="2">
    <source>
        <dbReference type="ARBA" id="ARBA00023315"/>
    </source>
</evidence>
<dbReference type="Gene3D" id="3.40.630.30">
    <property type="match status" value="1"/>
</dbReference>
<dbReference type="InterPro" id="IPR016181">
    <property type="entry name" value="Acyl_CoA_acyltransferase"/>
</dbReference>
<protein>
    <submittedName>
        <fullName evidence="5">GNAT family N-acetyltransferase</fullName>
    </submittedName>
</protein>
<organism evidence="5 6">
    <name type="scientific">Streptomyces pulveraceus</name>
    <dbReference type="NCBI Taxonomy" id="68258"/>
    <lineage>
        <taxon>Bacteria</taxon>
        <taxon>Bacillati</taxon>
        <taxon>Actinomycetota</taxon>
        <taxon>Actinomycetes</taxon>
        <taxon>Kitasatosporales</taxon>
        <taxon>Streptomycetaceae</taxon>
        <taxon>Streptomyces</taxon>
    </lineage>
</organism>
<dbReference type="PROSITE" id="PS51186">
    <property type="entry name" value="GNAT"/>
    <property type="match status" value="1"/>
</dbReference>
<evidence type="ECO:0000313" key="6">
    <source>
        <dbReference type="Proteomes" id="UP001596200"/>
    </source>
</evidence>
<dbReference type="InterPro" id="IPR000182">
    <property type="entry name" value="GNAT_dom"/>
</dbReference>
<proteinExistence type="inferred from homology"/>
<dbReference type="PANTHER" id="PTHR43792">
    <property type="entry name" value="GNAT FAMILY, PUTATIVE (AFU_ORTHOLOGUE AFUA_3G00765)-RELATED-RELATED"/>
    <property type="match status" value="1"/>
</dbReference>
<dbReference type="PANTHER" id="PTHR43792:SF8">
    <property type="entry name" value="[RIBOSOMAL PROTEIN US5]-ALANINE N-ACETYLTRANSFERASE"/>
    <property type="match status" value="1"/>
</dbReference>
<comment type="similarity">
    <text evidence="3">Belongs to the acetyltransferase family. RimJ subfamily.</text>
</comment>
<name>A0ABW1GF71_9ACTN</name>
<reference evidence="6" key="1">
    <citation type="journal article" date="2019" name="Int. J. Syst. Evol. Microbiol.">
        <title>The Global Catalogue of Microorganisms (GCM) 10K type strain sequencing project: providing services to taxonomists for standard genome sequencing and annotation.</title>
        <authorList>
            <consortium name="The Broad Institute Genomics Platform"/>
            <consortium name="The Broad Institute Genome Sequencing Center for Infectious Disease"/>
            <person name="Wu L."/>
            <person name="Ma J."/>
        </authorList>
    </citation>
    <scope>NUCLEOTIDE SEQUENCE [LARGE SCALE GENOMIC DNA]</scope>
    <source>
        <strain evidence="6">JCM 4147</strain>
    </source>
</reference>
<keyword evidence="2" id="KW-0012">Acyltransferase</keyword>
<feature type="domain" description="N-acetyltransferase" evidence="4">
    <location>
        <begin position="2"/>
        <end position="155"/>
    </location>
</feature>
<dbReference type="EMBL" id="JBHSPU010000009">
    <property type="protein sequence ID" value="MFC5913471.1"/>
    <property type="molecule type" value="Genomic_DNA"/>
</dbReference>
<dbReference type="Proteomes" id="UP001596200">
    <property type="component" value="Unassembled WGS sequence"/>
</dbReference>
<comment type="caution">
    <text evidence="5">The sequence shown here is derived from an EMBL/GenBank/DDBJ whole genome shotgun (WGS) entry which is preliminary data.</text>
</comment>
<keyword evidence="6" id="KW-1185">Reference proteome</keyword>
<evidence type="ECO:0000313" key="5">
    <source>
        <dbReference type="EMBL" id="MFC5913471.1"/>
    </source>
</evidence>
<dbReference type="RefSeq" id="WP_344512743.1">
    <property type="nucleotide sequence ID" value="NZ_BAAATU010000024.1"/>
</dbReference>
<dbReference type="SUPFAM" id="SSF55729">
    <property type="entry name" value="Acyl-CoA N-acyltransferases (Nat)"/>
    <property type="match status" value="1"/>
</dbReference>